<evidence type="ECO:0000313" key="2">
    <source>
        <dbReference type="EMBL" id="MDV2476025.1"/>
    </source>
</evidence>
<keyword evidence="2" id="KW-0255">Endonuclease</keyword>
<proteinExistence type="predicted"/>
<dbReference type="CDD" id="cd00085">
    <property type="entry name" value="HNHc"/>
    <property type="match status" value="1"/>
</dbReference>
<keyword evidence="2" id="KW-0540">Nuclease</keyword>
<dbReference type="Pfam" id="PF01844">
    <property type="entry name" value="HNH"/>
    <property type="match status" value="1"/>
</dbReference>
<dbReference type="EMBL" id="WBMO01000001">
    <property type="protein sequence ID" value="MDV2476025.1"/>
    <property type="molecule type" value="Genomic_DNA"/>
</dbReference>
<feature type="domain" description="HNH nuclease" evidence="1">
    <location>
        <begin position="89"/>
        <end position="145"/>
    </location>
</feature>
<keyword evidence="3" id="KW-1185">Reference proteome</keyword>
<dbReference type="InterPro" id="IPR002711">
    <property type="entry name" value="HNH"/>
</dbReference>
<accession>A0ABU3WPV8</accession>
<evidence type="ECO:0000259" key="1">
    <source>
        <dbReference type="SMART" id="SM00507"/>
    </source>
</evidence>
<dbReference type="SMART" id="SM00507">
    <property type="entry name" value="HNHc"/>
    <property type="match status" value="1"/>
</dbReference>
<organism evidence="2 3">
    <name type="scientific">Rhodococcus zopfii</name>
    <dbReference type="NCBI Taxonomy" id="43772"/>
    <lineage>
        <taxon>Bacteria</taxon>
        <taxon>Bacillati</taxon>
        <taxon>Actinomycetota</taxon>
        <taxon>Actinomycetes</taxon>
        <taxon>Mycobacteriales</taxon>
        <taxon>Nocardiaceae</taxon>
        <taxon>Rhodococcus</taxon>
    </lineage>
</organism>
<comment type="caution">
    <text evidence="2">The sequence shown here is derived from an EMBL/GenBank/DDBJ whole genome shotgun (WGS) entry which is preliminary data.</text>
</comment>
<name>A0ABU3WPV8_9NOCA</name>
<protein>
    <submittedName>
        <fullName evidence="2">HNH endonuclease</fullName>
    </submittedName>
</protein>
<dbReference type="Proteomes" id="UP001275440">
    <property type="component" value="Unassembled WGS sequence"/>
</dbReference>
<gene>
    <name evidence="2" type="ORF">F8M49_12930</name>
</gene>
<keyword evidence="2" id="KW-0378">Hydrolase</keyword>
<reference evidence="2 3" key="1">
    <citation type="submission" date="2019-10" db="EMBL/GenBank/DDBJ databases">
        <title>Draft Genome Assembly of Rhodococcus zopfii DSM44189.</title>
        <authorList>
            <person name="Sutton J.M."/>
            <person name="Akob D.M."/>
            <person name="Bushman T.J."/>
        </authorList>
    </citation>
    <scope>NUCLEOTIDE SEQUENCE [LARGE SCALE GENOMIC DNA]</scope>
    <source>
        <strain evidence="2 3">DSM 44189</strain>
    </source>
</reference>
<dbReference type="InterPro" id="IPR003615">
    <property type="entry name" value="HNH_nuc"/>
</dbReference>
<evidence type="ECO:0000313" key="3">
    <source>
        <dbReference type="Proteomes" id="UP001275440"/>
    </source>
</evidence>
<dbReference type="GO" id="GO:0004519">
    <property type="term" value="F:endonuclease activity"/>
    <property type="evidence" value="ECO:0007669"/>
    <property type="project" value="UniProtKB-KW"/>
</dbReference>
<sequence length="165" mass="18926">MTRPVKYTKEMLEEAVQHCVNFAEVMRYFRLKPNGGHHTHLSRRIKALGIDTSHFTGKPRLPGGAVVRRHWTTILTEKPSGFPRIKPHLLRRALLEAGRPHRCEGCGIDPIWNSRDLVFHVDHIDGNPNDSRPENVRFLCPNCHTQTATWAGRRRFGFESEQSGT</sequence>